<dbReference type="EMBL" id="JXJN01008347">
    <property type="status" value="NOT_ANNOTATED_CDS"/>
    <property type="molecule type" value="Genomic_DNA"/>
</dbReference>
<keyword evidence="2" id="KW-1185">Reference proteome</keyword>
<organism evidence="1 2">
    <name type="scientific">Glossina palpalis gambiensis</name>
    <dbReference type="NCBI Taxonomy" id="67801"/>
    <lineage>
        <taxon>Eukaryota</taxon>
        <taxon>Metazoa</taxon>
        <taxon>Ecdysozoa</taxon>
        <taxon>Arthropoda</taxon>
        <taxon>Hexapoda</taxon>
        <taxon>Insecta</taxon>
        <taxon>Pterygota</taxon>
        <taxon>Neoptera</taxon>
        <taxon>Endopterygota</taxon>
        <taxon>Diptera</taxon>
        <taxon>Brachycera</taxon>
        <taxon>Muscomorpha</taxon>
        <taxon>Hippoboscoidea</taxon>
        <taxon>Glossinidae</taxon>
        <taxon>Glossina</taxon>
    </lineage>
</organism>
<sequence>MKSVDFDCTIWANVSMLSAVMLFWHSAAALTITGPPHTVREFEKVQVKPAIKVRYRSRCDKARALDAYILLNEFEWLLIPTFNAFLKCLIVRECRLKGILMFS</sequence>
<dbReference type="Proteomes" id="UP000092460">
    <property type="component" value="Unassembled WGS sequence"/>
</dbReference>
<dbReference type="VEuPathDB" id="VectorBase:GPPI018603"/>
<dbReference type="EnsemblMetazoa" id="GPPI018603-RA">
    <property type="protein sequence ID" value="GPPI018603-PA"/>
    <property type="gene ID" value="GPPI018603"/>
</dbReference>
<evidence type="ECO:0000313" key="2">
    <source>
        <dbReference type="Proteomes" id="UP000092460"/>
    </source>
</evidence>
<evidence type="ECO:0000313" key="1">
    <source>
        <dbReference type="EnsemblMetazoa" id="GPPI018603-PA"/>
    </source>
</evidence>
<protein>
    <submittedName>
        <fullName evidence="1">Uncharacterized protein</fullName>
    </submittedName>
</protein>
<proteinExistence type="predicted"/>
<reference evidence="1" key="2">
    <citation type="submission" date="2020-05" db="UniProtKB">
        <authorList>
            <consortium name="EnsemblMetazoa"/>
        </authorList>
    </citation>
    <scope>IDENTIFICATION</scope>
    <source>
        <strain evidence="1">IAEA</strain>
    </source>
</reference>
<name>A0A1B0B4K4_9MUSC</name>
<accession>A0A1B0B4K4</accession>
<reference evidence="2" key="1">
    <citation type="submission" date="2015-01" db="EMBL/GenBank/DDBJ databases">
        <authorList>
            <person name="Aksoy S."/>
            <person name="Warren W."/>
            <person name="Wilson R.K."/>
        </authorList>
    </citation>
    <scope>NUCLEOTIDE SEQUENCE [LARGE SCALE GENOMIC DNA]</scope>
    <source>
        <strain evidence="2">IAEA</strain>
    </source>
</reference>
<dbReference type="AlphaFoldDB" id="A0A1B0B4K4"/>